<protein>
    <recommendedName>
        <fullName evidence="5">Major facilitator superfamily (MFS) profile domain-containing protein</fullName>
    </recommendedName>
</protein>
<accession>A0A062U931</accession>
<dbReference type="eggNOG" id="COG2211">
    <property type="taxonomic scope" value="Bacteria"/>
</dbReference>
<dbReference type="Gene3D" id="1.20.1250.20">
    <property type="entry name" value="MFS general substrate transporter like domains"/>
    <property type="match status" value="2"/>
</dbReference>
<sequence>MQQVPLQAAAKLPMSTKLIYGLGTVAFGIKDNGFNALLMIYYNQVIGLSAGWVGAAIMIAMIADAVLDPIVGQWSDSLRSKWGRRHPFMYASVLPVGILYFALWMPPAGVSDVMLFAYLLVITSATRIAIGVYEIPSTALLAEFTQDYHERTVLVAYRFFFGVVGGILMGIVVFSMIFADDPASPGGLLDASGYHRYAAIAAPLMAMAIFISTLGTHSRISSLAKLPPPQHEGILKTARNMFSTLFDRTNAPILIGSIFGSMAGGLNAGLMIYLQTYFWQLSADQIAALTSAGLLGVVLAFVMVLPLSKSFGKKWTTLALYSLTLLAIVLPVALRLLGLFPDNGSPALVPLLFAFMAVVVMSVIAASILIASMVADVTDQILLKTGRQSEGLIFSATTFVNKTISGTGVLVSGLILTLVGFPEGAKPGQVEQSIVTNLAIVFSLATLFFTSAALIITSFYPVSEEDHQSAVEELARKRAPQPNLKQEVS</sequence>
<keyword evidence="4" id="KW-1185">Reference proteome</keyword>
<evidence type="ECO:0000256" key="1">
    <source>
        <dbReference type="ARBA" id="ARBA00009617"/>
    </source>
</evidence>
<dbReference type="GO" id="GO:0015293">
    <property type="term" value="F:symporter activity"/>
    <property type="evidence" value="ECO:0007669"/>
    <property type="project" value="InterPro"/>
</dbReference>
<dbReference type="RefSeq" id="WP_034795544.1">
    <property type="nucleotide sequence ID" value="NZ_AWFF01000034.1"/>
</dbReference>
<evidence type="ECO:0008006" key="5">
    <source>
        <dbReference type="Google" id="ProtNLM"/>
    </source>
</evidence>
<feature type="transmembrane region" description="Helical" evidence="2">
    <location>
        <begin position="88"/>
        <end position="107"/>
    </location>
</feature>
<dbReference type="EMBL" id="AWFF01000034">
    <property type="protein sequence ID" value="KCZ54797.1"/>
    <property type="molecule type" value="Genomic_DNA"/>
</dbReference>
<feature type="transmembrane region" description="Helical" evidence="2">
    <location>
        <begin position="113"/>
        <end position="133"/>
    </location>
</feature>
<feature type="transmembrane region" description="Helical" evidence="2">
    <location>
        <begin position="45"/>
        <end position="67"/>
    </location>
</feature>
<feature type="transmembrane region" description="Helical" evidence="2">
    <location>
        <begin position="286"/>
        <end position="306"/>
    </location>
</feature>
<dbReference type="GO" id="GO:0008643">
    <property type="term" value="P:carbohydrate transport"/>
    <property type="evidence" value="ECO:0007669"/>
    <property type="project" value="InterPro"/>
</dbReference>
<feature type="transmembrane region" description="Helical" evidence="2">
    <location>
        <begin position="197"/>
        <end position="216"/>
    </location>
</feature>
<dbReference type="OrthoDB" id="7584869at2"/>
<dbReference type="InterPro" id="IPR039672">
    <property type="entry name" value="MFS_2"/>
</dbReference>
<feature type="transmembrane region" description="Helical" evidence="2">
    <location>
        <begin position="154"/>
        <end position="177"/>
    </location>
</feature>
<evidence type="ECO:0000256" key="2">
    <source>
        <dbReference type="SAM" id="Phobius"/>
    </source>
</evidence>
<keyword evidence="2" id="KW-1133">Transmembrane helix</keyword>
<dbReference type="STRING" id="1280946.HY29_13440"/>
<dbReference type="InterPro" id="IPR036259">
    <property type="entry name" value="MFS_trans_sf"/>
</dbReference>
<feature type="transmembrane region" description="Helical" evidence="2">
    <location>
        <begin position="251"/>
        <end position="274"/>
    </location>
</feature>
<dbReference type="Proteomes" id="UP000027037">
    <property type="component" value="Unassembled WGS sequence"/>
</dbReference>
<proteinExistence type="inferred from homology"/>
<gene>
    <name evidence="3" type="ORF">HY29_13440</name>
</gene>
<comment type="caution">
    <text evidence="3">The sequence shown here is derived from an EMBL/GenBank/DDBJ whole genome shotgun (WGS) entry which is preliminary data.</text>
</comment>
<dbReference type="PATRIC" id="fig|1280946.3.peg.1699"/>
<feature type="transmembrane region" description="Helical" evidence="2">
    <location>
        <begin position="347"/>
        <end position="371"/>
    </location>
</feature>
<keyword evidence="2" id="KW-0812">Transmembrane</keyword>
<dbReference type="PANTHER" id="PTHR11328">
    <property type="entry name" value="MAJOR FACILITATOR SUPERFAMILY DOMAIN-CONTAINING PROTEIN"/>
    <property type="match status" value="1"/>
</dbReference>
<evidence type="ECO:0000313" key="3">
    <source>
        <dbReference type="EMBL" id="KCZ54797.1"/>
    </source>
</evidence>
<reference evidence="3 4" key="1">
    <citation type="journal article" date="2014" name="Antonie Van Leeuwenhoek">
        <title>Hyphomonas beringensis sp. nov. and Hyphomonas chukchiensis sp. nov., isolated from surface seawater of the Bering Sea and Chukchi Sea.</title>
        <authorList>
            <person name="Li C."/>
            <person name="Lai Q."/>
            <person name="Li G."/>
            <person name="Dong C."/>
            <person name="Wang J."/>
            <person name="Liao Y."/>
            <person name="Shao Z."/>
        </authorList>
    </citation>
    <scope>NUCLEOTIDE SEQUENCE [LARGE SCALE GENOMIC DNA]</scope>
    <source>
        <strain evidence="3 4">25B14_1</strain>
    </source>
</reference>
<dbReference type="AlphaFoldDB" id="A0A062U931"/>
<keyword evidence="2" id="KW-0472">Membrane</keyword>
<feature type="transmembrane region" description="Helical" evidence="2">
    <location>
        <begin position="318"/>
        <end position="341"/>
    </location>
</feature>
<comment type="similarity">
    <text evidence="1">Belongs to the sodium:galactoside symporter (TC 2.A.2) family.</text>
</comment>
<organism evidence="3 4">
    <name type="scientific">Hyphomonas beringensis</name>
    <dbReference type="NCBI Taxonomy" id="1280946"/>
    <lineage>
        <taxon>Bacteria</taxon>
        <taxon>Pseudomonadati</taxon>
        <taxon>Pseudomonadota</taxon>
        <taxon>Alphaproteobacteria</taxon>
        <taxon>Hyphomonadales</taxon>
        <taxon>Hyphomonadaceae</taxon>
        <taxon>Hyphomonas</taxon>
    </lineage>
</organism>
<feature type="transmembrane region" description="Helical" evidence="2">
    <location>
        <begin position="438"/>
        <end position="460"/>
    </location>
</feature>
<dbReference type="SUPFAM" id="SSF103473">
    <property type="entry name" value="MFS general substrate transporter"/>
    <property type="match status" value="1"/>
</dbReference>
<dbReference type="GO" id="GO:0005886">
    <property type="term" value="C:plasma membrane"/>
    <property type="evidence" value="ECO:0007669"/>
    <property type="project" value="TreeGrafter"/>
</dbReference>
<evidence type="ECO:0000313" key="4">
    <source>
        <dbReference type="Proteomes" id="UP000027037"/>
    </source>
</evidence>
<name>A0A062U931_9PROT</name>
<feature type="transmembrane region" description="Helical" evidence="2">
    <location>
        <begin position="392"/>
        <end position="418"/>
    </location>
</feature>
<dbReference type="Pfam" id="PF13347">
    <property type="entry name" value="MFS_2"/>
    <property type="match status" value="1"/>
</dbReference>
<dbReference type="PANTHER" id="PTHR11328:SF24">
    <property type="entry name" value="MAJOR FACILITATOR SUPERFAMILY (MFS) PROFILE DOMAIN-CONTAINING PROTEIN"/>
    <property type="match status" value="1"/>
</dbReference>